<dbReference type="RefSeq" id="WP_330931959.1">
    <property type="nucleotide sequence ID" value="NZ_CP119075.1"/>
</dbReference>
<sequence length="150" mass="16873">MSETTVASLALDLTTTFPRSPRETLGGYVHAGRMLDKCRAVVAGTNGEFHYNCPLDGFLFEFTGIDHEAFKAFVATGADDTAVATWINENSQVKDPEAVVQWNNKMRDMRLSDMPVPLQMFLEGYIPQYIPAGKIVRVWFDVYDMEEGRL</sequence>
<keyword evidence="3" id="KW-1185">Reference proteome</keyword>
<organism evidence="2 3">
    <name type="scientific">Synoicihabitans lomoniglobus</name>
    <dbReference type="NCBI Taxonomy" id="2909285"/>
    <lineage>
        <taxon>Bacteria</taxon>
        <taxon>Pseudomonadati</taxon>
        <taxon>Verrucomicrobiota</taxon>
        <taxon>Opitutia</taxon>
        <taxon>Opitutales</taxon>
        <taxon>Opitutaceae</taxon>
        <taxon>Synoicihabitans</taxon>
    </lineage>
</organism>
<name>A0AAE9ZY89_9BACT</name>
<dbReference type="Proteomes" id="UP001218638">
    <property type="component" value="Chromosome"/>
</dbReference>
<feature type="domain" description="DUF5069" evidence="1">
    <location>
        <begin position="16"/>
        <end position="149"/>
    </location>
</feature>
<proteinExistence type="predicted"/>
<protein>
    <submittedName>
        <fullName evidence="2">DUF5069 domain-containing protein</fullName>
    </submittedName>
</protein>
<evidence type="ECO:0000313" key="3">
    <source>
        <dbReference type="Proteomes" id="UP001218638"/>
    </source>
</evidence>
<accession>A0AAE9ZY89</accession>
<dbReference type="KEGG" id="slom:PXH66_20735"/>
<dbReference type="Pfam" id="PF16798">
    <property type="entry name" value="DUF5069"/>
    <property type="match status" value="1"/>
</dbReference>
<dbReference type="EMBL" id="CP119075">
    <property type="protein sequence ID" value="WED64778.1"/>
    <property type="molecule type" value="Genomic_DNA"/>
</dbReference>
<evidence type="ECO:0000313" key="2">
    <source>
        <dbReference type="EMBL" id="WED64778.1"/>
    </source>
</evidence>
<dbReference type="InterPro" id="IPR031849">
    <property type="entry name" value="DUF5069"/>
</dbReference>
<dbReference type="AlphaFoldDB" id="A0AAE9ZY89"/>
<gene>
    <name evidence="2" type="ORF">PXH66_20735</name>
</gene>
<reference evidence="2" key="1">
    <citation type="submission" date="2023-03" db="EMBL/GenBank/DDBJ databases">
        <title>Lomoglobus Profundus gen. nov., sp. nov., a novel member of the phylum Verrucomicrobia, isolated from deep-marine sediment of South China Sea.</title>
        <authorList>
            <person name="Ahmad T."/>
            <person name="Ishaq S.E."/>
            <person name="Wang F."/>
        </authorList>
    </citation>
    <scope>NUCLEOTIDE SEQUENCE</scope>
    <source>
        <strain evidence="2">LMO-M01</strain>
    </source>
</reference>
<evidence type="ECO:0000259" key="1">
    <source>
        <dbReference type="Pfam" id="PF16798"/>
    </source>
</evidence>